<evidence type="ECO:0000313" key="4">
    <source>
        <dbReference type="Proteomes" id="UP000229615"/>
    </source>
</evidence>
<proteinExistence type="predicted"/>
<keyword evidence="2" id="KW-0812">Transmembrane</keyword>
<evidence type="ECO:0000256" key="1">
    <source>
        <dbReference type="SAM" id="MobiDB-lite"/>
    </source>
</evidence>
<evidence type="ECO:0000256" key="2">
    <source>
        <dbReference type="SAM" id="Phobius"/>
    </source>
</evidence>
<feature type="transmembrane region" description="Helical" evidence="2">
    <location>
        <begin position="279"/>
        <end position="299"/>
    </location>
</feature>
<evidence type="ECO:0000313" key="3">
    <source>
        <dbReference type="EMBL" id="PIR88564.1"/>
    </source>
</evidence>
<accession>A0A2H0UQ91</accession>
<protein>
    <recommendedName>
        <fullName evidence="5">Baseplate protein J-like domain-containing protein</fullName>
    </recommendedName>
</protein>
<keyword evidence="2" id="KW-1133">Transmembrane helix</keyword>
<dbReference type="EMBL" id="PFBB01000015">
    <property type="protein sequence ID" value="PIR88564.1"/>
    <property type="molecule type" value="Genomic_DNA"/>
</dbReference>
<comment type="caution">
    <text evidence="3">The sequence shown here is derived from an EMBL/GenBank/DDBJ whole genome shotgun (WGS) entry which is preliminary data.</text>
</comment>
<organism evidence="3 4">
    <name type="scientific">Candidatus Harrisonbacteria bacterium CG10_big_fil_rev_8_21_14_0_10_44_23</name>
    <dbReference type="NCBI Taxonomy" id="1974585"/>
    <lineage>
        <taxon>Bacteria</taxon>
        <taxon>Candidatus Harrisoniibacteriota</taxon>
    </lineage>
</organism>
<evidence type="ECO:0008006" key="5">
    <source>
        <dbReference type="Google" id="ProtNLM"/>
    </source>
</evidence>
<feature type="compositionally biased region" description="Basic residues" evidence="1">
    <location>
        <begin position="117"/>
        <end position="127"/>
    </location>
</feature>
<feature type="region of interest" description="Disordered" evidence="1">
    <location>
        <begin position="87"/>
        <end position="156"/>
    </location>
</feature>
<dbReference type="Proteomes" id="UP000229615">
    <property type="component" value="Unassembled WGS sequence"/>
</dbReference>
<gene>
    <name evidence="3" type="ORF">COU09_01520</name>
</gene>
<name>A0A2H0UQ91_9BACT</name>
<dbReference type="AlphaFoldDB" id="A0A2H0UQ91"/>
<keyword evidence="2" id="KW-0472">Membrane</keyword>
<feature type="compositionally biased region" description="Acidic residues" evidence="1">
    <location>
        <begin position="132"/>
        <end position="147"/>
    </location>
</feature>
<sequence length="651" mass="71024">MAKDKSIEKIAVNKNDEPTAIAERLIDSDADSIILSIPKFSKFAESVSNFKLLKRESDILDKEVIVETVDEDALALAKESGLEAHNPFFGRMKGGQQISDIRTKATKEQEAEEEPKPKKKKATKAKKKPEVEEAESEAEEEVEEEETPEAKEEGRMVEIKLGRTGMGVVSDVLINDKPVAPTPPPAEPEPGLIQDIPTPRATGRISINPVNSGIVLPEEEATAAVSPYSPSPEPERLEDHHPENIFKHLGSDEGIKVFEKIKKYKGGGKLHIGGKKRKLILVGVVILLVLIPYLALAVLPKAEILVETGKTPWDYSGTVAALSSATQISAENTTIPGQIFTQTTNLTLRFDANGRETIERKATGQIEIINAHSSESQPLVATTRFETPDGKIFRITEGVTVPGAEVKDGKIIPSSITANIVADKPGQEYNLASVEKLTVPGFKGDPKFSSFYGKITTPTEGGFVGEAKVATEEDVDKAVQEAKIKIQESSKALMMSKIPEGFKVLDGASEFEIKDQTVNREADAEGKFSVFSEAQISQFAFKEDQLEAMLAEKALVNFPGGNQVDSKKIEFGAVKPNFEDKILRVEVSYKSQIEKIIDASKLKESVLGKKEAALQETLSAVEGVKRAEVSLWPFWVKTVPSNGDKVKLEID</sequence>
<reference evidence="4" key="1">
    <citation type="submission" date="2017-09" db="EMBL/GenBank/DDBJ databases">
        <title>Depth-based differentiation of microbial function through sediment-hosted aquifers and enrichment of novel symbionts in the deep terrestrial subsurface.</title>
        <authorList>
            <person name="Probst A.J."/>
            <person name="Ladd B."/>
            <person name="Jarett J.K."/>
            <person name="Geller-Mcgrath D.E."/>
            <person name="Sieber C.M.K."/>
            <person name="Emerson J.B."/>
            <person name="Anantharaman K."/>
            <person name="Thomas B.C."/>
            <person name="Malmstrom R."/>
            <person name="Stieglmeier M."/>
            <person name="Klingl A."/>
            <person name="Woyke T."/>
            <person name="Ryan C.M."/>
            <person name="Banfield J.F."/>
        </authorList>
    </citation>
    <scope>NUCLEOTIDE SEQUENCE [LARGE SCALE GENOMIC DNA]</scope>
</reference>